<evidence type="ECO:0000256" key="2">
    <source>
        <dbReference type="ARBA" id="ARBA00023002"/>
    </source>
</evidence>
<dbReference type="InterPro" id="IPR050791">
    <property type="entry name" value="Aldo-Keto_reductase"/>
</dbReference>
<gene>
    <name evidence="3" type="ORF">LSALG_LOCUS3986</name>
</gene>
<dbReference type="EMBL" id="OX465086">
    <property type="protein sequence ID" value="CAI9263290.1"/>
    <property type="molecule type" value="Genomic_DNA"/>
</dbReference>
<dbReference type="GO" id="GO:0005737">
    <property type="term" value="C:cytoplasm"/>
    <property type="evidence" value="ECO:0007669"/>
    <property type="project" value="TreeGrafter"/>
</dbReference>
<accession>A0AA35VC06</accession>
<dbReference type="AlphaFoldDB" id="A0AA35VC06"/>
<organism evidence="3 4">
    <name type="scientific">Lactuca saligna</name>
    <name type="common">Willowleaf lettuce</name>
    <dbReference type="NCBI Taxonomy" id="75948"/>
    <lineage>
        <taxon>Eukaryota</taxon>
        <taxon>Viridiplantae</taxon>
        <taxon>Streptophyta</taxon>
        <taxon>Embryophyta</taxon>
        <taxon>Tracheophyta</taxon>
        <taxon>Spermatophyta</taxon>
        <taxon>Magnoliopsida</taxon>
        <taxon>eudicotyledons</taxon>
        <taxon>Gunneridae</taxon>
        <taxon>Pentapetalae</taxon>
        <taxon>asterids</taxon>
        <taxon>campanulids</taxon>
        <taxon>Asterales</taxon>
        <taxon>Asteraceae</taxon>
        <taxon>Cichorioideae</taxon>
        <taxon>Cichorieae</taxon>
        <taxon>Lactucinae</taxon>
        <taxon>Lactuca</taxon>
    </lineage>
</organism>
<evidence type="ECO:0000313" key="3">
    <source>
        <dbReference type="EMBL" id="CAI9263290.1"/>
    </source>
</evidence>
<evidence type="ECO:0000313" key="4">
    <source>
        <dbReference type="Proteomes" id="UP001177003"/>
    </source>
</evidence>
<sequence>MSGVRRIKLGSQGIEVSAIGLGCMGMSQGYGLPKPEEEIIKVIHQAVNSDVSHLDTSYVYGPYTNEILIDNKNSLLRRAMRVVKRSNGAQMRVKEDPVITRDDTLLRVLYLRRAVMTHNAYQERSCYKGRRHAFASRNLTTCVFNDT</sequence>
<protein>
    <recommendedName>
        <fullName evidence="5">NADP-dependent oxidoreductase domain-containing protein</fullName>
    </recommendedName>
</protein>
<keyword evidence="2" id="KW-0560">Oxidoreductase</keyword>
<proteinExistence type="predicted"/>
<reference evidence="3" key="1">
    <citation type="submission" date="2023-04" db="EMBL/GenBank/DDBJ databases">
        <authorList>
            <person name="Vijverberg K."/>
            <person name="Xiong W."/>
            <person name="Schranz E."/>
        </authorList>
    </citation>
    <scope>NUCLEOTIDE SEQUENCE</scope>
</reference>
<dbReference type="InterPro" id="IPR036812">
    <property type="entry name" value="NAD(P)_OxRdtase_dom_sf"/>
</dbReference>
<dbReference type="Gene3D" id="3.20.20.100">
    <property type="entry name" value="NADP-dependent oxidoreductase domain"/>
    <property type="match status" value="1"/>
</dbReference>
<name>A0AA35VC06_LACSI</name>
<evidence type="ECO:0008006" key="5">
    <source>
        <dbReference type="Google" id="ProtNLM"/>
    </source>
</evidence>
<keyword evidence="4" id="KW-1185">Reference proteome</keyword>
<evidence type="ECO:0000256" key="1">
    <source>
        <dbReference type="ARBA" id="ARBA00022857"/>
    </source>
</evidence>
<dbReference type="PANTHER" id="PTHR43625:SF55">
    <property type="entry name" value="PERAKINE REDUCTASE"/>
    <property type="match status" value="1"/>
</dbReference>
<dbReference type="Proteomes" id="UP001177003">
    <property type="component" value="Chromosome 0"/>
</dbReference>
<dbReference type="SUPFAM" id="SSF51430">
    <property type="entry name" value="NAD(P)-linked oxidoreductase"/>
    <property type="match status" value="1"/>
</dbReference>
<dbReference type="GO" id="GO:0016491">
    <property type="term" value="F:oxidoreductase activity"/>
    <property type="evidence" value="ECO:0007669"/>
    <property type="project" value="UniProtKB-KW"/>
</dbReference>
<dbReference type="PANTHER" id="PTHR43625">
    <property type="entry name" value="AFLATOXIN B1 ALDEHYDE REDUCTASE"/>
    <property type="match status" value="1"/>
</dbReference>
<keyword evidence="1" id="KW-0521">NADP</keyword>